<accession>A0A8S5MAX6</accession>
<proteinExistence type="predicted"/>
<sequence>MCESKDILLTSSLIKSLHVKNTMRRLSKFVAL</sequence>
<evidence type="ECO:0000313" key="1">
    <source>
        <dbReference type="EMBL" id="DAD79075.1"/>
    </source>
</evidence>
<organism evidence="1">
    <name type="scientific">Siphoviridae sp. ctrG012</name>
    <dbReference type="NCBI Taxonomy" id="2826475"/>
    <lineage>
        <taxon>Viruses</taxon>
        <taxon>Duplodnaviria</taxon>
        <taxon>Heunggongvirae</taxon>
        <taxon>Uroviricota</taxon>
        <taxon>Caudoviricetes</taxon>
    </lineage>
</organism>
<dbReference type="EMBL" id="BK014857">
    <property type="protein sequence ID" value="DAD79075.1"/>
    <property type="molecule type" value="Genomic_DNA"/>
</dbReference>
<name>A0A8S5MAX6_9CAUD</name>
<reference evidence="1" key="1">
    <citation type="journal article" date="2021" name="Proc. Natl. Acad. Sci. U.S.A.">
        <title>A Catalog of Tens of Thousands of Viruses from Human Metagenomes Reveals Hidden Associations with Chronic Diseases.</title>
        <authorList>
            <person name="Tisza M.J."/>
            <person name="Buck C.B."/>
        </authorList>
    </citation>
    <scope>NUCLEOTIDE SEQUENCE</scope>
    <source>
        <strain evidence="1">CtrG012</strain>
    </source>
</reference>
<protein>
    <submittedName>
        <fullName evidence="1">Uncharacterized protein</fullName>
    </submittedName>
</protein>